<dbReference type="SUPFAM" id="SSF82784">
    <property type="entry name" value="OsmC-like"/>
    <property type="match status" value="1"/>
</dbReference>
<evidence type="ECO:0000313" key="1">
    <source>
        <dbReference type="EMBL" id="WSE34748.1"/>
    </source>
</evidence>
<dbReference type="Pfam" id="PF02566">
    <property type="entry name" value="OsmC"/>
    <property type="match status" value="1"/>
</dbReference>
<sequence>MPVINGFDVTALRETVAAVTEERRLGHVTFAVQGEWQGGLAVRSTTGALVQGGVRDPRRAGKFVLESDEPAALLGGDTAVSPGEYVLQALAGCYTVTLVANAAAQGIELRKYRLALEADFDLSGFLGIDKAVSPGVQELRVTVDVDAPEASREQLEELVKLVEQRSPIRDTLVRGVTVTTKLA</sequence>
<dbReference type="PANTHER" id="PTHR35368">
    <property type="entry name" value="HYDROPEROXIDE REDUCTASE"/>
    <property type="match status" value="1"/>
</dbReference>
<protein>
    <submittedName>
        <fullName evidence="1">OsmC family protein</fullName>
        <ecNumber evidence="1">1.11.1.-</ecNumber>
    </submittedName>
</protein>
<dbReference type="GO" id="GO:0004601">
    <property type="term" value="F:peroxidase activity"/>
    <property type="evidence" value="ECO:0007669"/>
    <property type="project" value="UniProtKB-KW"/>
</dbReference>
<reference evidence="1 2" key="1">
    <citation type="journal article" date="2015" name="Int. J. Syst. Evol. Microbiol.">
        <title>Amycolatopsis rhabdoformis sp. nov., an actinomycete isolated from a tropical forest soil.</title>
        <authorList>
            <person name="Souza W.R."/>
            <person name="Silva R.E."/>
            <person name="Goodfellow M."/>
            <person name="Busarakam K."/>
            <person name="Figueiro F.S."/>
            <person name="Ferreira D."/>
            <person name="Rodrigues-Filho E."/>
            <person name="Moraes L.A.B."/>
            <person name="Zucchi T.D."/>
        </authorList>
    </citation>
    <scope>NUCLEOTIDE SEQUENCE [LARGE SCALE GENOMIC DNA]</scope>
    <source>
        <strain evidence="1 2">NCIMB 14900</strain>
    </source>
</reference>
<evidence type="ECO:0000313" key="2">
    <source>
        <dbReference type="Proteomes" id="UP001330812"/>
    </source>
</evidence>
<proteinExistence type="predicted"/>
<dbReference type="InterPro" id="IPR015946">
    <property type="entry name" value="KH_dom-like_a/b"/>
</dbReference>
<dbReference type="InterPro" id="IPR052924">
    <property type="entry name" value="OsmC/Ohr_hydroprdx_reductase"/>
</dbReference>
<gene>
    <name evidence="1" type="ORF">VSH64_22145</name>
</gene>
<dbReference type="Proteomes" id="UP001330812">
    <property type="component" value="Chromosome"/>
</dbReference>
<dbReference type="InterPro" id="IPR003718">
    <property type="entry name" value="OsmC/Ohr_fam"/>
</dbReference>
<keyword evidence="1" id="KW-0560">Oxidoreductase</keyword>
<keyword evidence="2" id="KW-1185">Reference proteome</keyword>
<organism evidence="1 2">
    <name type="scientific">Amycolatopsis rhabdoformis</name>
    <dbReference type="NCBI Taxonomy" id="1448059"/>
    <lineage>
        <taxon>Bacteria</taxon>
        <taxon>Bacillati</taxon>
        <taxon>Actinomycetota</taxon>
        <taxon>Actinomycetes</taxon>
        <taxon>Pseudonocardiales</taxon>
        <taxon>Pseudonocardiaceae</taxon>
        <taxon>Amycolatopsis</taxon>
    </lineage>
</organism>
<dbReference type="EMBL" id="CP142149">
    <property type="protein sequence ID" value="WSE34748.1"/>
    <property type="molecule type" value="Genomic_DNA"/>
</dbReference>
<keyword evidence="1" id="KW-0575">Peroxidase</keyword>
<dbReference type="Gene3D" id="3.30.300.20">
    <property type="match status" value="1"/>
</dbReference>
<dbReference type="EC" id="1.11.1.-" evidence="1"/>
<name>A0ABZ1IM38_9PSEU</name>
<dbReference type="PANTHER" id="PTHR35368:SF1">
    <property type="entry name" value="HYDROPEROXIDE REDUCTASE"/>
    <property type="match status" value="1"/>
</dbReference>
<accession>A0ABZ1IM38</accession>
<dbReference type="RefSeq" id="WP_326837556.1">
    <property type="nucleotide sequence ID" value="NZ_CP142149.1"/>
</dbReference>
<dbReference type="InterPro" id="IPR036102">
    <property type="entry name" value="OsmC/Ohrsf"/>
</dbReference>